<keyword evidence="3" id="KW-1185">Reference proteome</keyword>
<feature type="region of interest" description="Disordered" evidence="1">
    <location>
        <begin position="347"/>
        <end position="411"/>
    </location>
</feature>
<name>A0A6H0XL21_9PEZI</name>
<feature type="compositionally biased region" description="Polar residues" evidence="1">
    <location>
        <begin position="383"/>
        <end position="399"/>
    </location>
</feature>
<evidence type="ECO:0000313" key="2">
    <source>
        <dbReference type="EMBL" id="QIW95330.1"/>
    </source>
</evidence>
<dbReference type="AlphaFoldDB" id="A0A6H0XL21"/>
<feature type="region of interest" description="Disordered" evidence="1">
    <location>
        <begin position="96"/>
        <end position="144"/>
    </location>
</feature>
<feature type="compositionally biased region" description="Basic and acidic residues" evidence="1">
    <location>
        <begin position="47"/>
        <end position="59"/>
    </location>
</feature>
<sequence length="621" mass="69695">MDIHAWLHGTEDRRPPPDEQFLLQRTPSPGLSKLDRVLRSSPSFQKEQGRADGRRDTPRPAKRTSKALQGNCFPQETASPLPEDLADEWRISEEEDAASASSAKYRRRRRRKTRADRYELKTSRAKKRPRHAEKHVPVRKTRRTDSTAANGVVRAFELNARSKQRRVTLDPVERSGLFMHGRSAKCFADSKGLPDLTFAGLSFLQRKKQQDVDDSGQAAEHHDDRRNENARISGYFQTKHYRSTDENVCLDQDIRSPKLIRSQTSIMMSQLARNSDIFFGREDLDNHDGVHVAAQKSPGSRDLNHHDVARIVQQSPNLAVHLAVPTQSTTSSLPGRRAEAETAKFLHAKRKLAVSSGKSQQRQQHTSSRSQRQPLQALRPFQQRRNQLPGSDSPMQLSQVHPPGSLLRKTPMPATSFLSHRAQPVEHSPEESCLASRIVLSSAVSASERYFEQRPHTQDGVPHNVAAAPHIIDMKIHEATTLSGNGRRESARQTAQPRLPTRQLNAFVPELAHASLRTAIAEPQASASNTMLWHHASQEAAASKQCWLLRQQRYAFDDQPVTTIRHEDPPTANVDFTSEEQDGISGGVYQAGMDHVSTVGSSIDLQPALAPQGFWRPNKLY</sequence>
<accession>A0A6H0XL21</accession>
<dbReference type="OrthoDB" id="2537141at2759"/>
<feature type="compositionally biased region" description="Low complexity" evidence="1">
    <location>
        <begin position="359"/>
        <end position="373"/>
    </location>
</feature>
<feature type="compositionally biased region" description="Basic and acidic residues" evidence="1">
    <location>
        <begin position="1"/>
        <end position="17"/>
    </location>
</feature>
<organism evidence="2 3">
    <name type="scientific">Peltaster fructicola</name>
    <dbReference type="NCBI Taxonomy" id="286661"/>
    <lineage>
        <taxon>Eukaryota</taxon>
        <taxon>Fungi</taxon>
        <taxon>Dikarya</taxon>
        <taxon>Ascomycota</taxon>
        <taxon>Pezizomycotina</taxon>
        <taxon>Dothideomycetes</taxon>
        <taxon>Dothideomycetes incertae sedis</taxon>
        <taxon>Peltaster</taxon>
    </lineage>
</organism>
<feature type="compositionally biased region" description="Basic residues" evidence="1">
    <location>
        <begin position="104"/>
        <end position="114"/>
    </location>
</feature>
<dbReference type="EMBL" id="CP051139">
    <property type="protein sequence ID" value="QIW95330.1"/>
    <property type="molecule type" value="Genomic_DNA"/>
</dbReference>
<feature type="region of interest" description="Disordered" evidence="1">
    <location>
        <begin position="209"/>
        <end position="230"/>
    </location>
</feature>
<evidence type="ECO:0000256" key="1">
    <source>
        <dbReference type="SAM" id="MobiDB-lite"/>
    </source>
</evidence>
<proteinExistence type="predicted"/>
<feature type="region of interest" description="Disordered" evidence="1">
    <location>
        <begin position="1"/>
        <end position="81"/>
    </location>
</feature>
<evidence type="ECO:0000313" key="3">
    <source>
        <dbReference type="Proteomes" id="UP000503462"/>
    </source>
</evidence>
<feature type="compositionally biased region" description="Polar residues" evidence="1">
    <location>
        <begin position="66"/>
        <end position="78"/>
    </location>
</feature>
<reference evidence="2 3" key="1">
    <citation type="journal article" date="2016" name="Sci. Rep.">
        <title>Peltaster fructicola genome reveals evolution from an invasive phytopathogen to an ectophytic parasite.</title>
        <authorList>
            <person name="Xu C."/>
            <person name="Chen H."/>
            <person name="Gleason M.L."/>
            <person name="Xu J.R."/>
            <person name="Liu H."/>
            <person name="Zhang R."/>
            <person name="Sun G."/>
        </authorList>
    </citation>
    <scope>NUCLEOTIDE SEQUENCE [LARGE SCALE GENOMIC DNA]</scope>
    <source>
        <strain evidence="2 3">LNHT1506</strain>
    </source>
</reference>
<feature type="compositionally biased region" description="Basic and acidic residues" evidence="1">
    <location>
        <begin position="219"/>
        <end position="229"/>
    </location>
</feature>
<gene>
    <name evidence="2" type="ORF">AMS68_000848</name>
</gene>
<protein>
    <submittedName>
        <fullName evidence="2">Uncharacterized protein</fullName>
    </submittedName>
</protein>
<dbReference type="Proteomes" id="UP000503462">
    <property type="component" value="Chromosome 1"/>
</dbReference>
<feature type="compositionally biased region" description="Basic residues" evidence="1">
    <location>
        <begin position="123"/>
        <end position="142"/>
    </location>
</feature>